<dbReference type="Proteomes" id="UP000199288">
    <property type="component" value="Unassembled WGS sequence"/>
</dbReference>
<dbReference type="InterPro" id="IPR032466">
    <property type="entry name" value="Metal_Hydrolase"/>
</dbReference>
<evidence type="ECO:0000313" key="2">
    <source>
        <dbReference type="EMBL" id="SEA22308.1"/>
    </source>
</evidence>
<evidence type="ECO:0000313" key="3">
    <source>
        <dbReference type="Proteomes" id="UP000199288"/>
    </source>
</evidence>
<feature type="domain" description="Amidohydrolase 3" evidence="1">
    <location>
        <begin position="54"/>
        <end position="486"/>
    </location>
</feature>
<dbReference type="OrthoDB" id="3238066at2"/>
<dbReference type="PANTHER" id="PTHR22642">
    <property type="entry name" value="IMIDAZOLONEPROPIONASE"/>
    <property type="match status" value="1"/>
</dbReference>
<dbReference type="Pfam" id="PF07969">
    <property type="entry name" value="Amidohydro_3"/>
    <property type="match status" value="1"/>
</dbReference>
<sequence length="488" mass="50927">MTATLGAHPHTITEVRIVGAPNAEAVDVSLEGGAITAITPAGEQPPAGEVLAGDGAYLSPGLWDAHVHFGQWAATFTRLDLSGASDARACARLLAAEADSNPPPRSGAVIGMSYRGALWDPAPTTSLLDEATGEVPVIAISADYHSSWLNSAAQRLFDLPWREEPVQETEWFDLLPRIDALPAADPDAGLRAALADAASRGVVGITDVDFAPNFDTWPERVARGLNALHVRAGFYAGDLETVIARGFATGDELTAGGQVRLGPLKIISDGSLNTKTAYCFDPYPGGSHGVLSVPRDELERLARRAHEHGIALAIHAIGDHANAIALDVFAATGATGSIEHAQLIRRSDIHRMAELGITASIQPAHLLDDREVAHELWPGKTPYQFTTLSKTGVTLALGSDAPVAPLDPWLAIAAAVGRGEPAWQPAERMSPASALFSSVAGAGRPRVGSPADLALLAADPLAPGITAGALREMNVRATLRAGEVTFAA</sequence>
<dbReference type="InterPro" id="IPR013108">
    <property type="entry name" value="Amidohydro_3"/>
</dbReference>
<dbReference type="GO" id="GO:0016810">
    <property type="term" value="F:hydrolase activity, acting on carbon-nitrogen (but not peptide) bonds"/>
    <property type="evidence" value="ECO:0007669"/>
    <property type="project" value="InterPro"/>
</dbReference>
<proteinExistence type="predicted"/>
<name>A0A1H3ZFM0_9ACTO</name>
<dbReference type="PANTHER" id="PTHR22642:SF2">
    <property type="entry name" value="PROTEIN LONG AFTER FAR-RED 3"/>
    <property type="match status" value="1"/>
</dbReference>
<dbReference type="EMBL" id="FNQV01000006">
    <property type="protein sequence ID" value="SEA22308.1"/>
    <property type="molecule type" value="Genomic_DNA"/>
</dbReference>
<dbReference type="SUPFAM" id="SSF51338">
    <property type="entry name" value="Composite domain of metallo-dependent hydrolases"/>
    <property type="match status" value="1"/>
</dbReference>
<dbReference type="Gene3D" id="3.20.20.140">
    <property type="entry name" value="Metal-dependent hydrolases"/>
    <property type="match status" value="1"/>
</dbReference>
<dbReference type="SUPFAM" id="SSF51556">
    <property type="entry name" value="Metallo-dependent hydrolases"/>
    <property type="match status" value="1"/>
</dbReference>
<dbReference type="Gene3D" id="2.30.40.10">
    <property type="entry name" value="Urease, subunit C, domain 1"/>
    <property type="match status" value="1"/>
</dbReference>
<reference evidence="3" key="1">
    <citation type="submission" date="2016-10" db="EMBL/GenBank/DDBJ databases">
        <authorList>
            <person name="Varghese N."/>
            <person name="Submissions S."/>
        </authorList>
    </citation>
    <scope>NUCLEOTIDE SEQUENCE [LARGE SCALE GENOMIC DNA]</scope>
    <source>
        <strain evidence="3">KPR-1</strain>
    </source>
</reference>
<protein>
    <recommendedName>
        <fullName evidence="1">Amidohydrolase 3 domain-containing protein</fullName>
    </recommendedName>
</protein>
<evidence type="ECO:0000259" key="1">
    <source>
        <dbReference type="Pfam" id="PF07969"/>
    </source>
</evidence>
<dbReference type="AlphaFoldDB" id="A0A1H3ZFM0"/>
<dbReference type="RefSeq" id="WP_092563401.1">
    <property type="nucleotide sequence ID" value="NZ_FNQV01000006.1"/>
</dbReference>
<dbReference type="Gene3D" id="3.10.310.70">
    <property type="match status" value="1"/>
</dbReference>
<keyword evidence="3" id="KW-1185">Reference proteome</keyword>
<dbReference type="InterPro" id="IPR011059">
    <property type="entry name" value="Metal-dep_hydrolase_composite"/>
</dbReference>
<gene>
    <name evidence="2" type="ORF">SAMN02910418_01130</name>
</gene>
<organism evidence="2 3">
    <name type="scientific">Bowdeniella nasicola</name>
    <dbReference type="NCBI Taxonomy" id="208480"/>
    <lineage>
        <taxon>Bacteria</taxon>
        <taxon>Bacillati</taxon>
        <taxon>Actinomycetota</taxon>
        <taxon>Actinomycetes</taxon>
        <taxon>Actinomycetales</taxon>
        <taxon>Actinomycetaceae</taxon>
        <taxon>Bowdeniella</taxon>
    </lineage>
</organism>
<accession>A0A1H3ZFM0</accession>